<dbReference type="EMBL" id="ASSJ01000055">
    <property type="protein sequence ID" value="ERN41075.1"/>
    <property type="molecule type" value="Genomic_DNA"/>
</dbReference>
<evidence type="ECO:0000313" key="1">
    <source>
        <dbReference type="EMBL" id="ERN41075.1"/>
    </source>
</evidence>
<dbReference type="OrthoDB" id="565048at2"/>
<dbReference type="RefSeq" id="WP_022607521.1">
    <property type="nucleotide sequence ID" value="NZ_ASSJ01000055.1"/>
</dbReference>
<keyword evidence="2" id="KW-1185">Reference proteome</keyword>
<name>U5DN06_9CHRO</name>
<protein>
    <recommendedName>
        <fullName evidence="3">Rho termination factor N-terminal domain-containing protein</fullName>
    </recommendedName>
</protein>
<dbReference type="InParanoid" id="U5DN06"/>
<accession>U5DN06</accession>
<gene>
    <name evidence="1" type="ORF">KR51_00023340</name>
</gene>
<sequence>MDRAERQQRIIEYLKIRPLNRGQVETELLKVPNRDAVTIPEPRRIVLRKSLQEQEVNLLPIVIRRIEPDEEEREYEVVFGEDWVILAEELNIERMWALVFDLTDEQVEVARAEMAELHRGEVVDDVSIPAVPAPSGLTLTQVDALLHQRLEQHDKALRDEIGELTQIVKSLAGSSFAGSTKPLSGSSESLTEAFASLARQVEAGLAAGNLSVNLSITTISKVEPPGIKEYRELFDVMTVASLKSYASKHGIGLAGAKKKAEILERMIEWCQQSIGSQ</sequence>
<dbReference type="eggNOG" id="ENOG502ZA32">
    <property type="taxonomic scope" value="Bacteria"/>
</dbReference>
<dbReference type="STRING" id="582515.KR51_00023340"/>
<organism evidence="1 2">
    <name type="scientific">Rubidibacter lacunae KORDI 51-2</name>
    <dbReference type="NCBI Taxonomy" id="582515"/>
    <lineage>
        <taxon>Bacteria</taxon>
        <taxon>Bacillati</taxon>
        <taxon>Cyanobacteriota</taxon>
        <taxon>Cyanophyceae</taxon>
        <taxon>Oscillatoriophycideae</taxon>
        <taxon>Chroococcales</taxon>
        <taxon>Aphanothecaceae</taxon>
        <taxon>Rubidibacter</taxon>
    </lineage>
</organism>
<dbReference type="Proteomes" id="UP000016960">
    <property type="component" value="Unassembled WGS sequence"/>
</dbReference>
<comment type="caution">
    <text evidence="1">The sequence shown here is derived from an EMBL/GenBank/DDBJ whole genome shotgun (WGS) entry which is preliminary data.</text>
</comment>
<proteinExistence type="predicted"/>
<evidence type="ECO:0000313" key="2">
    <source>
        <dbReference type="Proteomes" id="UP000016960"/>
    </source>
</evidence>
<evidence type="ECO:0008006" key="3">
    <source>
        <dbReference type="Google" id="ProtNLM"/>
    </source>
</evidence>
<reference evidence="1 2" key="1">
    <citation type="submission" date="2013-05" db="EMBL/GenBank/DDBJ databases">
        <title>Draft genome sequence of Rubidibacter lacunae KORDI 51-2.</title>
        <authorList>
            <person name="Choi D.H."/>
            <person name="Noh J.H."/>
            <person name="Kwon K.-K."/>
            <person name="Lee J.-H."/>
            <person name="Ryu J.-Y."/>
        </authorList>
    </citation>
    <scope>NUCLEOTIDE SEQUENCE [LARGE SCALE GENOMIC DNA]</scope>
    <source>
        <strain evidence="1 2">KORDI 51-2</strain>
    </source>
</reference>
<dbReference type="AlphaFoldDB" id="U5DN06"/>